<dbReference type="EMBL" id="JACIBX010000005">
    <property type="protein sequence ID" value="MBB3712102.1"/>
    <property type="molecule type" value="Genomic_DNA"/>
</dbReference>
<evidence type="ECO:0000313" key="4">
    <source>
        <dbReference type="Proteomes" id="UP000576152"/>
    </source>
</evidence>
<dbReference type="Proteomes" id="UP000576152">
    <property type="component" value="Unassembled WGS sequence"/>
</dbReference>
<comment type="caution">
    <text evidence="3">The sequence shown here is derived from an EMBL/GenBank/DDBJ whole genome shotgun (WGS) entry which is preliminary data.</text>
</comment>
<dbReference type="InterPro" id="IPR028994">
    <property type="entry name" value="Integrin_alpha_N"/>
</dbReference>
<organism evidence="3 4">
    <name type="scientific">Limimaricola variabilis</name>
    <dbReference type="NCBI Taxonomy" id="1492771"/>
    <lineage>
        <taxon>Bacteria</taxon>
        <taxon>Pseudomonadati</taxon>
        <taxon>Pseudomonadota</taxon>
        <taxon>Alphaproteobacteria</taxon>
        <taxon>Rhodobacterales</taxon>
        <taxon>Paracoccaceae</taxon>
        <taxon>Limimaricola</taxon>
    </lineage>
</organism>
<protein>
    <recommendedName>
        <fullName evidence="5">Repeat domain-containing protein</fullName>
    </recommendedName>
</protein>
<keyword evidence="4" id="KW-1185">Reference proteome</keyword>
<dbReference type="Pfam" id="PF13517">
    <property type="entry name" value="FG-GAP_3"/>
    <property type="match status" value="1"/>
</dbReference>
<gene>
    <name evidence="3" type="ORF">FHS00_001679</name>
</gene>
<dbReference type="SUPFAM" id="SSF69318">
    <property type="entry name" value="Integrin alpha N-terminal domain"/>
    <property type="match status" value="1"/>
</dbReference>
<feature type="chain" id="PRO_5045753515" description="Repeat domain-containing protein" evidence="2">
    <location>
        <begin position="21"/>
        <end position="233"/>
    </location>
</feature>
<evidence type="ECO:0000256" key="1">
    <source>
        <dbReference type="ARBA" id="ARBA00022729"/>
    </source>
</evidence>
<evidence type="ECO:0000256" key="2">
    <source>
        <dbReference type="SAM" id="SignalP"/>
    </source>
</evidence>
<sequence>MQQALAGLLLGAALAGPAAAQGLAEARFAEPTTRYAHGVFGETEEWGALEMVTPDGATRVVRLPEHRVFEDLAPRLADVDGDGGLDAVVVETDTAQGARLSVYGPEGLIAATPFIGTPHRWLAPMPPADLDGDGRVELAYVDRPHLARVLRVWRMQDGVLKQVAALEGLTNHRFGVPRIEGGIRDCGEGTELVLADAGWQRAMAVRLIDGALTAREIGPLEPEGFGPALDCAR</sequence>
<name>A0ABR6HNG6_9RHOB</name>
<reference evidence="3 4" key="1">
    <citation type="submission" date="2020-08" db="EMBL/GenBank/DDBJ databases">
        <title>Genomic Encyclopedia of Type Strains, Phase III (KMG-III): the genomes of soil and plant-associated and newly described type strains.</title>
        <authorList>
            <person name="Whitman W."/>
        </authorList>
    </citation>
    <scope>NUCLEOTIDE SEQUENCE [LARGE SCALE GENOMIC DNA]</scope>
    <source>
        <strain evidence="3 4">CECT 8572</strain>
    </source>
</reference>
<evidence type="ECO:0000313" key="3">
    <source>
        <dbReference type="EMBL" id="MBB3712102.1"/>
    </source>
</evidence>
<dbReference type="InterPro" id="IPR013517">
    <property type="entry name" value="FG-GAP"/>
</dbReference>
<feature type="signal peptide" evidence="2">
    <location>
        <begin position="1"/>
        <end position="20"/>
    </location>
</feature>
<keyword evidence="1 2" id="KW-0732">Signal</keyword>
<accession>A0ABR6HNG6</accession>
<proteinExistence type="predicted"/>
<dbReference type="RefSeq" id="WP_183471769.1">
    <property type="nucleotide sequence ID" value="NZ_JACIBX010000005.1"/>
</dbReference>
<evidence type="ECO:0008006" key="5">
    <source>
        <dbReference type="Google" id="ProtNLM"/>
    </source>
</evidence>